<dbReference type="SUPFAM" id="SSF53474">
    <property type="entry name" value="alpha/beta-Hydrolases"/>
    <property type="match status" value="1"/>
</dbReference>
<dbReference type="InterPro" id="IPR029058">
    <property type="entry name" value="AB_hydrolase_fold"/>
</dbReference>
<accession>A0A383A6U0</accession>
<reference evidence="2" key="1">
    <citation type="submission" date="2018-05" db="EMBL/GenBank/DDBJ databases">
        <authorList>
            <person name="Lanie J.A."/>
            <person name="Ng W.-L."/>
            <person name="Kazmierczak K.M."/>
            <person name="Andrzejewski T.M."/>
            <person name="Davidsen T.M."/>
            <person name="Wayne K.J."/>
            <person name="Tettelin H."/>
            <person name="Glass J.I."/>
            <person name="Rusch D."/>
            <person name="Podicherti R."/>
            <person name="Tsui H.-C.T."/>
            <person name="Winkler M.E."/>
        </authorList>
    </citation>
    <scope>NUCLEOTIDE SEQUENCE</scope>
</reference>
<feature type="non-terminal residue" evidence="2">
    <location>
        <position position="187"/>
    </location>
</feature>
<gene>
    <name evidence="2" type="ORF">METZ01_LOCUS456143</name>
</gene>
<name>A0A383A6U0_9ZZZZ</name>
<dbReference type="Gene3D" id="3.40.50.1820">
    <property type="entry name" value="alpha/beta hydrolase"/>
    <property type="match status" value="1"/>
</dbReference>
<dbReference type="Pfam" id="PF05448">
    <property type="entry name" value="AXE1"/>
    <property type="match status" value="1"/>
</dbReference>
<dbReference type="PANTHER" id="PTHR22946">
    <property type="entry name" value="DIENELACTONE HYDROLASE DOMAIN-CONTAINING PROTEIN-RELATED"/>
    <property type="match status" value="1"/>
</dbReference>
<feature type="domain" description="Acetyl xylan esterase" evidence="1">
    <location>
        <begin position="50"/>
        <end position="187"/>
    </location>
</feature>
<proteinExistence type="predicted"/>
<dbReference type="PANTHER" id="PTHR22946:SF0">
    <property type="entry name" value="DIENELACTONE HYDROLASE DOMAIN-CONTAINING PROTEIN"/>
    <property type="match status" value="1"/>
</dbReference>
<dbReference type="AlphaFoldDB" id="A0A383A6U0"/>
<dbReference type="EMBL" id="UINC01189548">
    <property type="protein sequence ID" value="SVE03289.1"/>
    <property type="molecule type" value="Genomic_DNA"/>
</dbReference>
<dbReference type="InterPro" id="IPR008391">
    <property type="entry name" value="AXE1_dom"/>
</dbReference>
<evidence type="ECO:0000313" key="2">
    <source>
        <dbReference type="EMBL" id="SVE03289.1"/>
    </source>
</evidence>
<dbReference type="InterPro" id="IPR050261">
    <property type="entry name" value="FrsA_esterase"/>
</dbReference>
<protein>
    <recommendedName>
        <fullName evidence="1">Acetyl xylan esterase domain-containing protein</fullName>
    </recommendedName>
</protein>
<organism evidence="2">
    <name type="scientific">marine metagenome</name>
    <dbReference type="NCBI Taxonomy" id="408172"/>
    <lineage>
        <taxon>unclassified sequences</taxon>
        <taxon>metagenomes</taxon>
        <taxon>ecological metagenomes</taxon>
    </lineage>
</organism>
<sequence>VIRFCLFLCFFAINDSLFAAAPLPLPKEMPWDIAALKKTPEFKWVNQKSGVHSLTYTGEKYRGKPTSVFAYYASPATLGKETNGKVPGIILVHGGGGTAFSKWAELWAKLGYAAIAMDLAGKGEGRKPLTNGGPDQSHAQIFSTIDEPINNQWSYHAVANVVRGHSLLRSFKAVDSERVALTGISWG</sequence>
<evidence type="ECO:0000259" key="1">
    <source>
        <dbReference type="Pfam" id="PF05448"/>
    </source>
</evidence>
<feature type="non-terminal residue" evidence="2">
    <location>
        <position position="1"/>
    </location>
</feature>